<proteinExistence type="predicted"/>
<reference evidence="1" key="1">
    <citation type="journal article" date="2021" name="Proc. Natl. Acad. Sci. U.S.A.">
        <title>A Catalog of Tens of Thousands of Viruses from Human Metagenomes Reveals Hidden Associations with Chronic Diseases.</title>
        <authorList>
            <person name="Tisza M.J."/>
            <person name="Buck C.B."/>
        </authorList>
    </citation>
    <scope>NUCLEOTIDE SEQUENCE</scope>
    <source>
        <strain evidence="1">CtNrE4</strain>
    </source>
</reference>
<sequence length="96" mass="9445">MSQATRLGDKDTGHDACPPTALITASSDVFINGKGAARVGDIYAPHGCSIHAAHSGAISSGSSTVFINGKPAARVGDRVSCGGMAAEGSSNVFIGG</sequence>
<protein>
    <submittedName>
        <fullName evidence="1">Baseplate wedge protein</fullName>
    </submittedName>
</protein>
<organism evidence="1">
    <name type="scientific">Myoviridae sp. ctNrE4</name>
    <dbReference type="NCBI Taxonomy" id="2825092"/>
    <lineage>
        <taxon>Viruses</taxon>
        <taxon>Duplodnaviria</taxon>
        <taxon>Heunggongvirae</taxon>
        <taxon>Uroviricota</taxon>
        <taxon>Caudoviricetes</taxon>
    </lineage>
</organism>
<dbReference type="EMBL" id="BK016050">
    <property type="protein sequence ID" value="DAF91324.1"/>
    <property type="molecule type" value="Genomic_DNA"/>
</dbReference>
<accession>A0A8S5UA35</accession>
<dbReference type="CDD" id="cd14737">
    <property type="entry name" value="PAAR_1"/>
    <property type="match status" value="1"/>
</dbReference>
<dbReference type="Pfam" id="PF05488">
    <property type="entry name" value="PAAR_motif"/>
    <property type="match status" value="1"/>
</dbReference>
<name>A0A8S5UA35_9CAUD</name>
<dbReference type="InterPro" id="IPR008727">
    <property type="entry name" value="PAAR_motif"/>
</dbReference>
<dbReference type="Gene3D" id="2.60.200.60">
    <property type="match status" value="1"/>
</dbReference>
<evidence type="ECO:0000313" key="1">
    <source>
        <dbReference type="EMBL" id="DAF91324.1"/>
    </source>
</evidence>